<dbReference type="CDD" id="cd03230">
    <property type="entry name" value="ABC_DR_subfamily_A"/>
    <property type="match status" value="1"/>
</dbReference>
<dbReference type="Proteomes" id="UP000315395">
    <property type="component" value="Chromosome"/>
</dbReference>
<dbReference type="InterPro" id="IPR003593">
    <property type="entry name" value="AAA+_ATPase"/>
</dbReference>
<keyword evidence="9" id="KW-1185">Reference proteome</keyword>
<sequence>MHADGVTRTFQVRGGPDRTALDRVDLELPVGGVHGLLGPNGAGKTTLCRIASTVLTPTSGSITVHGYDVLDDAEQVRRLIGIVFGGDRGLYGRLTARENLQFWCAMNGVPRRDTPGRVDALLDRLGLGSRAAELVETFSRGMKQRLHLARGLVADPPVLLLDEPTVGMDPVSAHEFRALVGELRSEGRTVLLTTHDMAEAQSLCDTVTFIDDGRIVGSGTPATLRALRVEGGVRVRVHDLAEDAHEDLMTALPEEVSGEHDARARHTDLVVAPGSVAEVVDAVVRQGHVSVTTGPPSLEDVYLGLLGRREGTDRGMAV</sequence>
<organism evidence="8 9">
    <name type="scientific">Ornithinimicrobium ciconiae</name>
    <dbReference type="NCBI Taxonomy" id="2594265"/>
    <lineage>
        <taxon>Bacteria</taxon>
        <taxon>Bacillati</taxon>
        <taxon>Actinomycetota</taxon>
        <taxon>Actinomycetes</taxon>
        <taxon>Micrococcales</taxon>
        <taxon>Ornithinimicrobiaceae</taxon>
        <taxon>Ornithinimicrobium</taxon>
    </lineage>
</organism>
<dbReference type="EMBL" id="CP041616">
    <property type="protein sequence ID" value="QDO90152.1"/>
    <property type="molecule type" value="Genomic_DNA"/>
</dbReference>
<feature type="domain" description="ABC transporter" evidence="7">
    <location>
        <begin position="1"/>
        <end position="237"/>
    </location>
</feature>
<dbReference type="SUPFAM" id="SSF52540">
    <property type="entry name" value="P-loop containing nucleoside triphosphate hydrolases"/>
    <property type="match status" value="1"/>
</dbReference>
<dbReference type="AlphaFoldDB" id="A0A516GF49"/>
<dbReference type="SMART" id="SM00382">
    <property type="entry name" value="AAA"/>
    <property type="match status" value="1"/>
</dbReference>
<dbReference type="Pfam" id="PF00005">
    <property type="entry name" value="ABC_tran"/>
    <property type="match status" value="1"/>
</dbReference>
<reference evidence="8 9" key="1">
    <citation type="submission" date="2019-07" db="EMBL/GenBank/DDBJ databases">
        <title>complete genome sequencing of Ornithinimicrobium sp. H23M54.</title>
        <authorList>
            <person name="Bae J.-W."/>
            <person name="Lee S.-Y."/>
        </authorList>
    </citation>
    <scope>NUCLEOTIDE SEQUENCE [LARGE SCALE GENOMIC DNA]</scope>
    <source>
        <strain evidence="8 9">H23M54</strain>
    </source>
</reference>
<accession>A0A516GF49</accession>
<evidence type="ECO:0000313" key="8">
    <source>
        <dbReference type="EMBL" id="QDO90152.1"/>
    </source>
</evidence>
<dbReference type="InterPro" id="IPR003439">
    <property type="entry name" value="ABC_transporter-like_ATP-bd"/>
</dbReference>
<evidence type="ECO:0000313" key="9">
    <source>
        <dbReference type="Proteomes" id="UP000315395"/>
    </source>
</evidence>
<keyword evidence="3" id="KW-0813">Transport</keyword>
<dbReference type="Gene3D" id="3.40.50.300">
    <property type="entry name" value="P-loop containing nucleotide triphosphate hydrolases"/>
    <property type="match status" value="1"/>
</dbReference>
<comment type="subcellular location">
    <subcellularLocation>
        <location evidence="1">Cell membrane</location>
        <topology evidence="1">Peripheral membrane protein</topology>
    </subcellularLocation>
</comment>
<comment type="similarity">
    <text evidence="2">Belongs to the ABC transporter superfamily.</text>
</comment>
<dbReference type="OrthoDB" id="9804819at2"/>
<evidence type="ECO:0000256" key="2">
    <source>
        <dbReference type="ARBA" id="ARBA00005417"/>
    </source>
</evidence>
<dbReference type="InterPro" id="IPR050763">
    <property type="entry name" value="ABC_transporter_ATP-binding"/>
</dbReference>
<name>A0A516GF49_9MICO</name>
<dbReference type="GO" id="GO:0005886">
    <property type="term" value="C:plasma membrane"/>
    <property type="evidence" value="ECO:0007669"/>
    <property type="project" value="UniProtKB-SubCell"/>
</dbReference>
<keyword evidence="5 8" id="KW-0067">ATP-binding</keyword>
<protein>
    <submittedName>
        <fullName evidence="8">ABC transporter ATP-binding protein</fullName>
    </submittedName>
</protein>
<keyword evidence="4" id="KW-0547">Nucleotide-binding</keyword>
<dbReference type="GO" id="GO:0005524">
    <property type="term" value="F:ATP binding"/>
    <property type="evidence" value="ECO:0007669"/>
    <property type="project" value="UniProtKB-KW"/>
</dbReference>
<dbReference type="InterPro" id="IPR027417">
    <property type="entry name" value="P-loop_NTPase"/>
</dbReference>
<dbReference type="PANTHER" id="PTHR42711">
    <property type="entry name" value="ABC TRANSPORTER ATP-BINDING PROTEIN"/>
    <property type="match status" value="1"/>
</dbReference>
<keyword evidence="6" id="KW-0046">Antibiotic resistance</keyword>
<dbReference type="GO" id="GO:0016887">
    <property type="term" value="F:ATP hydrolysis activity"/>
    <property type="evidence" value="ECO:0007669"/>
    <property type="project" value="InterPro"/>
</dbReference>
<dbReference type="PANTHER" id="PTHR42711:SF5">
    <property type="entry name" value="ABC TRANSPORTER ATP-BINDING PROTEIN NATA"/>
    <property type="match status" value="1"/>
</dbReference>
<proteinExistence type="inferred from homology"/>
<gene>
    <name evidence="8" type="ORF">FNH13_00990</name>
</gene>
<dbReference type="GO" id="GO:0046677">
    <property type="term" value="P:response to antibiotic"/>
    <property type="evidence" value="ECO:0007669"/>
    <property type="project" value="UniProtKB-KW"/>
</dbReference>
<evidence type="ECO:0000259" key="7">
    <source>
        <dbReference type="PROSITE" id="PS50893"/>
    </source>
</evidence>
<dbReference type="KEGG" id="orz:FNH13_00990"/>
<evidence type="ECO:0000256" key="3">
    <source>
        <dbReference type="ARBA" id="ARBA00022448"/>
    </source>
</evidence>
<evidence type="ECO:0000256" key="4">
    <source>
        <dbReference type="ARBA" id="ARBA00022741"/>
    </source>
</evidence>
<evidence type="ECO:0000256" key="6">
    <source>
        <dbReference type="ARBA" id="ARBA00023251"/>
    </source>
</evidence>
<evidence type="ECO:0000256" key="1">
    <source>
        <dbReference type="ARBA" id="ARBA00004202"/>
    </source>
</evidence>
<dbReference type="PROSITE" id="PS50893">
    <property type="entry name" value="ABC_TRANSPORTER_2"/>
    <property type="match status" value="1"/>
</dbReference>
<evidence type="ECO:0000256" key="5">
    <source>
        <dbReference type="ARBA" id="ARBA00022840"/>
    </source>
</evidence>